<dbReference type="FunCoup" id="A0A330L4G0">
    <property type="interactions" value="17"/>
</dbReference>
<dbReference type="EMBL" id="OUNR01000002">
    <property type="protein sequence ID" value="SPP64171.1"/>
    <property type="molecule type" value="Genomic_DNA"/>
</dbReference>
<dbReference type="OrthoDB" id="5293309at2"/>
<dbReference type="RefSeq" id="WP_121988600.1">
    <property type="nucleotide sequence ID" value="NZ_OUNR01000002.1"/>
</dbReference>
<evidence type="ECO:0000313" key="2">
    <source>
        <dbReference type="Proteomes" id="UP000248168"/>
    </source>
</evidence>
<dbReference type="PIRSF" id="PIRSF011484">
    <property type="entry name" value="YaeQ"/>
    <property type="match status" value="1"/>
</dbReference>
<protein>
    <recommendedName>
        <fullName evidence="3">YaeQ family protein</fullName>
    </recommendedName>
</protein>
<proteinExistence type="predicted"/>
<reference evidence="2" key="1">
    <citation type="submission" date="2018-04" db="EMBL/GenBank/DDBJ databases">
        <authorList>
            <person name="Lucker S."/>
            <person name="Sakoula D."/>
        </authorList>
    </citation>
    <scope>NUCLEOTIDE SEQUENCE [LARGE SCALE GENOMIC DNA]</scope>
</reference>
<dbReference type="AlphaFoldDB" id="A0A330L4G0"/>
<accession>A0A330L4G0</accession>
<dbReference type="InterPro" id="IPR038590">
    <property type="entry name" value="YaeQ_sf"/>
</dbReference>
<dbReference type="PANTHER" id="PTHR38784:SF1">
    <property type="entry name" value="SUCROSE PHOSPHORYLASE"/>
    <property type="match status" value="1"/>
</dbReference>
<dbReference type="InParanoid" id="A0A330L4G0"/>
<dbReference type="CDD" id="cd22368">
    <property type="entry name" value="YaeQ-like"/>
    <property type="match status" value="1"/>
</dbReference>
<evidence type="ECO:0000313" key="1">
    <source>
        <dbReference type="EMBL" id="SPP64171.1"/>
    </source>
</evidence>
<name>A0A330L4G0_9BACT</name>
<dbReference type="SMART" id="SM01322">
    <property type="entry name" value="YaeQ"/>
    <property type="match status" value="1"/>
</dbReference>
<organism evidence="1 2">
    <name type="scientific">Nitrospira lenta</name>
    <dbReference type="NCBI Taxonomy" id="1436998"/>
    <lineage>
        <taxon>Bacteria</taxon>
        <taxon>Pseudomonadati</taxon>
        <taxon>Nitrospirota</taxon>
        <taxon>Nitrospiria</taxon>
        <taxon>Nitrospirales</taxon>
        <taxon>Nitrospiraceae</taxon>
        <taxon>Nitrospira</taxon>
    </lineage>
</organism>
<dbReference type="InterPro" id="IPR009822">
    <property type="entry name" value="YaeQ"/>
</dbReference>
<dbReference type="SUPFAM" id="SSF52980">
    <property type="entry name" value="Restriction endonuclease-like"/>
    <property type="match status" value="1"/>
</dbReference>
<keyword evidence="2" id="KW-1185">Reference proteome</keyword>
<dbReference type="Gene3D" id="3.10.640.10">
    <property type="entry name" value="Restriction endonuclease-like alpha-beta roll domain"/>
    <property type="match status" value="1"/>
</dbReference>
<sequence length="182" mass="20306">MAPNATIFKATLHIADMDRHYYEDHALTLARHPSETDERMMVRLLAFARHAHDALLFGRGIGTEDEPALWQKDLTGAIDLWIEVGEPDEKVIRQACGRAGRVVVYSYGGRGADRWWEKTCTALSRCTNLTVINIPQDESRALAQLAQRSMDLHCSIQDGQILIGDGTIAVQIELATMHPTVI</sequence>
<dbReference type="Pfam" id="PF07152">
    <property type="entry name" value="YaeQ"/>
    <property type="match status" value="1"/>
</dbReference>
<dbReference type="Proteomes" id="UP000248168">
    <property type="component" value="Unassembled WGS sequence"/>
</dbReference>
<dbReference type="InterPro" id="IPR011335">
    <property type="entry name" value="Restrct_endonuc-II-like"/>
</dbReference>
<evidence type="ECO:0008006" key="3">
    <source>
        <dbReference type="Google" id="ProtNLM"/>
    </source>
</evidence>
<dbReference type="PANTHER" id="PTHR38784">
    <property type="entry name" value="SUCROSE PHOSPHORYLASE"/>
    <property type="match status" value="1"/>
</dbReference>
<gene>
    <name evidence="1" type="ORF">NITLEN_100041</name>
</gene>